<feature type="modified residue" description="4-aspartylphosphate" evidence="4">
    <location>
        <position position="53"/>
    </location>
</feature>
<dbReference type="Pfam" id="PF00072">
    <property type="entry name" value="Response_reg"/>
    <property type="match status" value="1"/>
</dbReference>
<evidence type="ECO:0000256" key="1">
    <source>
        <dbReference type="ARBA" id="ARBA00022553"/>
    </source>
</evidence>
<keyword evidence="3" id="KW-0804">Transcription</keyword>
<dbReference type="InterPro" id="IPR001789">
    <property type="entry name" value="Sig_transdc_resp-reg_receiver"/>
</dbReference>
<dbReference type="PROSITE" id="PS50110">
    <property type="entry name" value="RESPONSE_REGULATORY"/>
    <property type="match status" value="1"/>
</dbReference>
<dbReference type="OrthoDB" id="5292887at2"/>
<organism evidence="6 7">
    <name type="scientific">Cohaesibacter gelatinilyticus</name>
    <dbReference type="NCBI Taxonomy" id="372072"/>
    <lineage>
        <taxon>Bacteria</taxon>
        <taxon>Pseudomonadati</taxon>
        <taxon>Pseudomonadota</taxon>
        <taxon>Alphaproteobacteria</taxon>
        <taxon>Hyphomicrobiales</taxon>
        <taxon>Cohaesibacteraceae</taxon>
    </lineage>
</organism>
<dbReference type="SUPFAM" id="SSF52172">
    <property type="entry name" value="CheY-like"/>
    <property type="match status" value="1"/>
</dbReference>
<dbReference type="Proteomes" id="UP000219439">
    <property type="component" value="Unassembled WGS sequence"/>
</dbReference>
<dbReference type="PANTHER" id="PTHR44591:SF3">
    <property type="entry name" value="RESPONSE REGULATORY DOMAIN-CONTAINING PROTEIN"/>
    <property type="match status" value="1"/>
</dbReference>
<feature type="domain" description="Response regulatory" evidence="5">
    <location>
        <begin position="4"/>
        <end position="121"/>
    </location>
</feature>
<evidence type="ECO:0000256" key="4">
    <source>
        <dbReference type="PROSITE-ProRule" id="PRU00169"/>
    </source>
</evidence>
<dbReference type="AlphaFoldDB" id="A0A285PD44"/>
<proteinExistence type="predicted"/>
<keyword evidence="2" id="KW-0805">Transcription regulation</keyword>
<evidence type="ECO:0000256" key="3">
    <source>
        <dbReference type="ARBA" id="ARBA00023163"/>
    </source>
</evidence>
<evidence type="ECO:0000259" key="5">
    <source>
        <dbReference type="PROSITE" id="PS50110"/>
    </source>
</evidence>
<dbReference type="InterPro" id="IPR050595">
    <property type="entry name" value="Bact_response_regulator"/>
</dbReference>
<evidence type="ECO:0000313" key="6">
    <source>
        <dbReference type="EMBL" id="SNZ19133.1"/>
    </source>
</evidence>
<dbReference type="GO" id="GO:0000160">
    <property type="term" value="P:phosphorelay signal transduction system"/>
    <property type="evidence" value="ECO:0007669"/>
    <property type="project" value="InterPro"/>
</dbReference>
<protein>
    <submittedName>
        <fullName evidence="6">Response regulator receiver domain-containing protein</fullName>
    </submittedName>
</protein>
<evidence type="ECO:0000256" key="2">
    <source>
        <dbReference type="ARBA" id="ARBA00023015"/>
    </source>
</evidence>
<keyword evidence="7" id="KW-1185">Reference proteome</keyword>
<dbReference type="PANTHER" id="PTHR44591">
    <property type="entry name" value="STRESS RESPONSE REGULATOR PROTEIN 1"/>
    <property type="match status" value="1"/>
</dbReference>
<dbReference type="InterPro" id="IPR011006">
    <property type="entry name" value="CheY-like_superfamily"/>
</dbReference>
<dbReference type="Gene3D" id="3.40.50.2300">
    <property type="match status" value="1"/>
</dbReference>
<dbReference type="CDD" id="cd17574">
    <property type="entry name" value="REC_OmpR"/>
    <property type="match status" value="1"/>
</dbReference>
<dbReference type="SMART" id="SM00448">
    <property type="entry name" value="REC"/>
    <property type="match status" value="1"/>
</dbReference>
<gene>
    <name evidence="6" type="ORF">SAMN06265368_2213</name>
</gene>
<dbReference type="EMBL" id="OBEL01000002">
    <property type="protein sequence ID" value="SNZ19133.1"/>
    <property type="molecule type" value="Genomic_DNA"/>
</dbReference>
<reference evidence="6 7" key="1">
    <citation type="submission" date="2017-09" db="EMBL/GenBank/DDBJ databases">
        <authorList>
            <person name="Ehlers B."/>
            <person name="Leendertz F.H."/>
        </authorList>
    </citation>
    <scope>NUCLEOTIDE SEQUENCE [LARGE SCALE GENOMIC DNA]</scope>
    <source>
        <strain evidence="6 7">DSM 18289</strain>
    </source>
</reference>
<dbReference type="RefSeq" id="WP_097153503.1">
    <property type="nucleotide sequence ID" value="NZ_OBEL01000002.1"/>
</dbReference>
<sequence length="273" mass="31424">MNEKILCVEDEQLILDDIADELEDNGYEVIKANNGKEAIEILKYDYVDLILSDVMMPLIDGYKLLELVRERLPQHDETPFIYLTAKSSREDEIRAKSLGVDDFIRKPIDYDLLLATLKARLARNRKIKETNESRLKKIYYSMKEDQGFKEPLSISIVAKSHDFVSPIESALNQLGCLVEFISESHLKVRKDSIQQNDLCFMVYSKIVHYYLSGMINQKTTHNRGRTVLMCNGQTDENLKSAFTEQGIGTIIEHPYPPVEIFKTVLDATRNKAR</sequence>
<keyword evidence="1 4" id="KW-0597">Phosphoprotein</keyword>
<evidence type="ECO:0000313" key="7">
    <source>
        <dbReference type="Proteomes" id="UP000219439"/>
    </source>
</evidence>
<accession>A0A285PD44</accession>
<name>A0A285PD44_9HYPH</name>